<dbReference type="RefSeq" id="WP_348713897.1">
    <property type="nucleotide sequence ID" value="NZ_CAXIXY010000009.1"/>
</dbReference>
<dbReference type="SUPFAM" id="SSF52833">
    <property type="entry name" value="Thioredoxin-like"/>
    <property type="match status" value="1"/>
</dbReference>
<dbReference type="PROSITE" id="PS00194">
    <property type="entry name" value="THIOREDOXIN_1"/>
    <property type="match status" value="1"/>
</dbReference>
<keyword evidence="1" id="KW-0676">Redox-active center</keyword>
<evidence type="ECO:0000259" key="2">
    <source>
        <dbReference type="PROSITE" id="PS51352"/>
    </source>
</evidence>
<dbReference type="InterPro" id="IPR036249">
    <property type="entry name" value="Thioredoxin-like_sf"/>
</dbReference>
<dbReference type="InterPro" id="IPR017937">
    <property type="entry name" value="Thioredoxin_CS"/>
</dbReference>
<dbReference type="PANTHER" id="PTHR42852">
    <property type="entry name" value="THIOL:DISULFIDE INTERCHANGE PROTEIN DSBE"/>
    <property type="match status" value="1"/>
</dbReference>
<evidence type="ECO:0000256" key="1">
    <source>
        <dbReference type="ARBA" id="ARBA00023284"/>
    </source>
</evidence>
<accession>A0ABM9P5U0</accession>
<name>A0ABM9P5U0_9FLAO</name>
<gene>
    <name evidence="3" type="ORF">T190607A01A_70016</name>
</gene>
<organism evidence="3 4">
    <name type="scientific">Tenacibaculum platacis</name>
    <dbReference type="NCBI Taxonomy" id="3137852"/>
    <lineage>
        <taxon>Bacteria</taxon>
        <taxon>Pseudomonadati</taxon>
        <taxon>Bacteroidota</taxon>
        <taxon>Flavobacteriia</taxon>
        <taxon>Flavobacteriales</taxon>
        <taxon>Flavobacteriaceae</taxon>
        <taxon>Tenacibaculum</taxon>
    </lineage>
</organism>
<proteinExistence type="predicted"/>
<dbReference type="InterPro" id="IPR013766">
    <property type="entry name" value="Thioredoxin_domain"/>
</dbReference>
<dbReference type="PROSITE" id="PS51352">
    <property type="entry name" value="THIOREDOXIN_2"/>
    <property type="match status" value="1"/>
</dbReference>
<reference evidence="3 4" key="1">
    <citation type="submission" date="2024-05" db="EMBL/GenBank/DDBJ databases">
        <authorList>
            <person name="Duchaud E."/>
        </authorList>
    </citation>
    <scope>NUCLEOTIDE SEQUENCE [LARGE SCALE GENOMIC DNA]</scope>
    <source>
        <strain evidence="3">Ena-SAMPLE-TAB-13-05-2024-13:56:06:370-140302</strain>
    </source>
</reference>
<dbReference type="EMBL" id="CAXIXY010000009">
    <property type="protein sequence ID" value="CAL2094359.1"/>
    <property type="molecule type" value="Genomic_DNA"/>
</dbReference>
<comment type="caution">
    <text evidence="3">The sequence shown here is derived from an EMBL/GenBank/DDBJ whole genome shotgun (WGS) entry which is preliminary data.</text>
</comment>
<sequence>MKKYLFILYNIVLISCTSSKTNPNLADLNIILASNCKIDSIKFSDINQTKWYNVKSKDTIKLYLDKPLNDLYNFWFYTESGKIKKQVWLDGNKVIIKGILDKTFQIDTVVNSTLYYESKNYISQYNELRKGKPNQSVINRFILKKINENIHSPFSLALGNSFLIQNENNKDQILKLKNILGKHKSLFKNHFLNVDERIESLLKIKNVNLNQYTFLNRNNDSAQISLSKNKFYLLDFWFVNCPPCVKQHKEISKSLDFLNDMNIEIIGISKDQSHSEWSDYLNQNKYKWRNFRENSNQKKLTSQLSIEAFPAYYLINAEGKILSIFNRFSKFKTYLENNPQKNKK</sequence>
<dbReference type="Proteomes" id="UP001497416">
    <property type="component" value="Unassembled WGS sequence"/>
</dbReference>
<keyword evidence="4" id="KW-1185">Reference proteome</keyword>
<protein>
    <submittedName>
        <fullName evidence="3">Thioredoxin domain-containing protein</fullName>
    </submittedName>
</protein>
<evidence type="ECO:0000313" key="4">
    <source>
        <dbReference type="Proteomes" id="UP001497416"/>
    </source>
</evidence>
<evidence type="ECO:0000313" key="3">
    <source>
        <dbReference type="EMBL" id="CAL2094359.1"/>
    </source>
</evidence>
<dbReference type="Pfam" id="PF13905">
    <property type="entry name" value="Thioredoxin_8"/>
    <property type="match status" value="1"/>
</dbReference>
<dbReference type="PANTHER" id="PTHR42852:SF17">
    <property type="entry name" value="THIOREDOXIN-LIKE PROTEIN HI_1115"/>
    <property type="match status" value="1"/>
</dbReference>
<dbReference type="InterPro" id="IPR050553">
    <property type="entry name" value="Thioredoxin_ResA/DsbE_sf"/>
</dbReference>
<dbReference type="PROSITE" id="PS51257">
    <property type="entry name" value="PROKAR_LIPOPROTEIN"/>
    <property type="match status" value="1"/>
</dbReference>
<feature type="domain" description="Thioredoxin" evidence="2">
    <location>
        <begin position="178"/>
        <end position="344"/>
    </location>
</feature>
<dbReference type="InterPro" id="IPR012336">
    <property type="entry name" value="Thioredoxin-like_fold"/>
</dbReference>
<dbReference type="CDD" id="cd02966">
    <property type="entry name" value="TlpA_like_family"/>
    <property type="match status" value="1"/>
</dbReference>
<dbReference type="Gene3D" id="3.40.30.10">
    <property type="entry name" value="Glutaredoxin"/>
    <property type="match status" value="1"/>
</dbReference>